<name>A0ABY6UEK1_BIOOC</name>
<evidence type="ECO:0000313" key="2">
    <source>
        <dbReference type="EMBL" id="VUC29625.1"/>
    </source>
</evidence>
<accession>A0ABY6UEK1</accession>
<reference evidence="2 3" key="1">
    <citation type="submission" date="2019-06" db="EMBL/GenBank/DDBJ databases">
        <authorList>
            <person name="Broberg M."/>
        </authorList>
    </citation>
    <scope>NUCLEOTIDE SEQUENCE [LARGE SCALE GENOMIC DNA]</scope>
</reference>
<protein>
    <recommendedName>
        <fullName evidence="4">Transcription factor domain-containing protein</fullName>
    </recommendedName>
</protein>
<evidence type="ECO:0000256" key="1">
    <source>
        <dbReference type="SAM" id="MobiDB-lite"/>
    </source>
</evidence>
<feature type="region of interest" description="Disordered" evidence="1">
    <location>
        <begin position="1"/>
        <end position="34"/>
    </location>
</feature>
<sequence length="297" mass="32526">MQIISDPVPNRESSREGQDLSIEKDPPPHGEDVVGMQSPLAFDASMHFLEDLDMGETSFDFMFQMPESPVSQLPAATTSPATLNGVLDSPGPVNPQLLGLTSDMDPFLLQHYRTDERGMSHFKQLAIQPVQSDPFPAQFLFSQPSIFTKRKEEAGVTNIADSELRQQLEQIVSPEAGRRLISLYDKFVAPQCPVFSAQCRPDPLSSPSHLLAAAYAVAFPFSIHDDQLCIDLAYDAPPYAALSRIINAALPADLHSPSLATVQTLLLMLHVGKTLFSESNSFNDLYERSLGSSHGAQ</sequence>
<gene>
    <name evidence="2" type="ORF">CLO192961_LOCUS262215</name>
</gene>
<keyword evidence="3" id="KW-1185">Reference proteome</keyword>
<dbReference type="CDD" id="cd12148">
    <property type="entry name" value="fungal_TF_MHR"/>
    <property type="match status" value="1"/>
</dbReference>
<feature type="compositionally biased region" description="Basic and acidic residues" evidence="1">
    <location>
        <begin position="12"/>
        <end position="32"/>
    </location>
</feature>
<proteinExistence type="predicted"/>
<dbReference type="EMBL" id="CABFNS010000806">
    <property type="protein sequence ID" value="VUC29625.1"/>
    <property type="molecule type" value="Genomic_DNA"/>
</dbReference>
<dbReference type="Proteomes" id="UP000766486">
    <property type="component" value="Unassembled WGS sequence"/>
</dbReference>
<evidence type="ECO:0000313" key="3">
    <source>
        <dbReference type="Proteomes" id="UP000766486"/>
    </source>
</evidence>
<comment type="caution">
    <text evidence="2">The sequence shown here is derived from an EMBL/GenBank/DDBJ whole genome shotgun (WGS) entry which is preliminary data.</text>
</comment>
<organism evidence="2 3">
    <name type="scientific">Bionectria ochroleuca</name>
    <name type="common">Gliocladium roseum</name>
    <dbReference type="NCBI Taxonomy" id="29856"/>
    <lineage>
        <taxon>Eukaryota</taxon>
        <taxon>Fungi</taxon>
        <taxon>Dikarya</taxon>
        <taxon>Ascomycota</taxon>
        <taxon>Pezizomycotina</taxon>
        <taxon>Sordariomycetes</taxon>
        <taxon>Hypocreomycetidae</taxon>
        <taxon>Hypocreales</taxon>
        <taxon>Bionectriaceae</taxon>
        <taxon>Clonostachys</taxon>
    </lineage>
</organism>
<evidence type="ECO:0008006" key="4">
    <source>
        <dbReference type="Google" id="ProtNLM"/>
    </source>
</evidence>